<proteinExistence type="predicted"/>
<sequence>MKYINRVIITKFRSFGTNETIDCSDLNIFSGGNDSGKSNILKALNLFFNSETDFNVKYNSERDFNKWYRDNNERGERNISIKLFFSKGNFYDKGGINDGFIAERVFYTNGGSDFNFSDLLGKEISTTGIKRANAIVSEKIQYIYIPAIRDLNFREAVQRKIQSVADSSDGRGKNSSLKDALNAVSIGIKDELKELNQYVLDVMGIEVEPTVNFTTLLESLSFDTSEKIKITKRKSKNLETQSVALNSRGDGIQMHFFLSCYGTLLKRIRSTCTYGVIKNRKSHLN</sequence>
<dbReference type="InterPro" id="IPR027417">
    <property type="entry name" value="P-loop_NTPase"/>
</dbReference>
<keyword evidence="3" id="KW-1185">Reference proteome</keyword>
<accession>A0A2S7STM9</accession>
<dbReference type="Proteomes" id="UP000239872">
    <property type="component" value="Unassembled WGS sequence"/>
</dbReference>
<organism evidence="2 3">
    <name type="scientific">Flavipsychrobacter stenotrophus</name>
    <dbReference type="NCBI Taxonomy" id="2077091"/>
    <lineage>
        <taxon>Bacteria</taxon>
        <taxon>Pseudomonadati</taxon>
        <taxon>Bacteroidota</taxon>
        <taxon>Chitinophagia</taxon>
        <taxon>Chitinophagales</taxon>
        <taxon>Chitinophagaceae</taxon>
        <taxon>Flavipsychrobacter</taxon>
    </lineage>
</organism>
<comment type="caution">
    <text evidence="2">The sequence shown here is derived from an EMBL/GenBank/DDBJ whole genome shotgun (WGS) entry which is preliminary data.</text>
</comment>
<protein>
    <recommendedName>
        <fullName evidence="1">Endonuclease GajA/Old nuclease/RecF-like AAA domain-containing protein</fullName>
    </recommendedName>
</protein>
<dbReference type="Gene3D" id="3.40.50.300">
    <property type="entry name" value="P-loop containing nucleotide triphosphate hydrolases"/>
    <property type="match status" value="1"/>
</dbReference>
<dbReference type="InterPro" id="IPR041685">
    <property type="entry name" value="AAA_GajA/Old/RecF-like"/>
</dbReference>
<evidence type="ECO:0000313" key="3">
    <source>
        <dbReference type="Proteomes" id="UP000239872"/>
    </source>
</evidence>
<dbReference type="OrthoDB" id="9805802at2"/>
<gene>
    <name evidence="2" type="ORF">CJD36_018310</name>
</gene>
<evidence type="ECO:0000259" key="1">
    <source>
        <dbReference type="Pfam" id="PF13175"/>
    </source>
</evidence>
<dbReference type="SUPFAM" id="SSF52540">
    <property type="entry name" value="P-loop containing nucleoside triphosphate hydrolases"/>
    <property type="match status" value="1"/>
</dbReference>
<dbReference type="AlphaFoldDB" id="A0A2S7STM9"/>
<evidence type="ECO:0000313" key="2">
    <source>
        <dbReference type="EMBL" id="PQJ09876.1"/>
    </source>
</evidence>
<name>A0A2S7STM9_9BACT</name>
<reference evidence="2 3" key="1">
    <citation type="submission" date="2018-01" db="EMBL/GenBank/DDBJ databases">
        <title>A novel member of the phylum Bacteroidetes isolated from glacier ice.</title>
        <authorList>
            <person name="Liu Q."/>
            <person name="Xin Y.-H."/>
        </authorList>
    </citation>
    <scope>NUCLEOTIDE SEQUENCE [LARGE SCALE GENOMIC DNA]</scope>
    <source>
        <strain evidence="2 3">RB1R16</strain>
    </source>
</reference>
<dbReference type="EMBL" id="PPSL01000005">
    <property type="protein sequence ID" value="PQJ09876.1"/>
    <property type="molecule type" value="Genomic_DNA"/>
</dbReference>
<dbReference type="RefSeq" id="WP_105040648.1">
    <property type="nucleotide sequence ID" value="NZ_PPSL01000005.1"/>
</dbReference>
<dbReference type="Pfam" id="PF13175">
    <property type="entry name" value="AAA_15"/>
    <property type="match status" value="1"/>
</dbReference>
<feature type="domain" description="Endonuclease GajA/Old nuclease/RecF-like AAA" evidence="1">
    <location>
        <begin position="3"/>
        <end position="86"/>
    </location>
</feature>